<dbReference type="GO" id="GO:0006631">
    <property type="term" value="P:fatty acid metabolic process"/>
    <property type="evidence" value="ECO:0007669"/>
    <property type="project" value="TreeGrafter"/>
</dbReference>
<dbReference type="AlphaFoldDB" id="V8QP14"/>
<dbReference type="SUPFAM" id="SSF56801">
    <property type="entry name" value="Acetyl-CoA synthetase-like"/>
    <property type="match status" value="1"/>
</dbReference>
<dbReference type="InterPro" id="IPR042099">
    <property type="entry name" value="ANL_N_sf"/>
</dbReference>
<dbReference type="eggNOG" id="COG0318">
    <property type="taxonomic scope" value="Bacteria"/>
</dbReference>
<dbReference type="HOGENOM" id="CLU_000022_59_10_4"/>
<gene>
    <name evidence="5" type="ORF">W822_17555</name>
</gene>
<evidence type="ECO:0000259" key="3">
    <source>
        <dbReference type="Pfam" id="PF00501"/>
    </source>
</evidence>
<dbReference type="InterPro" id="IPR045851">
    <property type="entry name" value="AMP-bd_C_sf"/>
</dbReference>
<organism evidence="5 6">
    <name type="scientific">Advenella kashmirensis W13003</name>
    <dbReference type="NCBI Taxonomy" id="1424334"/>
    <lineage>
        <taxon>Bacteria</taxon>
        <taxon>Pseudomonadati</taxon>
        <taxon>Pseudomonadota</taxon>
        <taxon>Betaproteobacteria</taxon>
        <taxon>Burkholderiales</taxon>
        <taxon>Alcaligenaceae</taxon>
    </lineage>
</organism>
<dbReference type="PATRIC" id="fig|1424334.3.peg.3530"/>
<dbReference type="InterPro" id="IPR000873">
    <property type="entry name" value="AMP-dep_synth/lig_dom"/>
</dbReference>
<evidence type="ECO:0000256" key="1">
    <source>
        <dbReference type="ARBA" id="ARBA00006432"/>
    </source>
</evidence>
<dbReference type="RefSeq" id="WP_024006448.1">
    <property type="nucleotide sequence ID" value="NZ_KI650981.1"/>
</dbReference>
<comment type="caution">
    <text evidence="5">The sequence shown here is derived from an EMBL/GenBank/DDBJ whole genome shotgun (WGS) entry which is preliminary data.</text>
</comment>
<evidence type="ECO:0000313" key="6">
    <source>
        <dbReference type="Proteomes" id="UP000018733"/>
    </source>
</evidence>
<dbReference type="Pfam" id="PF00501">
    <property type="entry name" value="AMP-binding"/>
    <property type="match status" value="1"/>
</dbReference>
<accession>V8QP14</accession>
<dbReference type="STRING" id="1424334.W822_17555"/>
<comment type="similarity">
    <text evidence="1">Belongs to the ATP-dependent AMP-binding enzyme family.</text>
</comment>
<keyword evidence="2" id="KW-0436">Ligase</keyword>
<dbReference type="EMBL" id="AYXT01000012">
    <property type="protein sequence ID" value="ETF01397.1"/>
    <property type="molecule type" value="Genomic_DNA"/>
</dbReference>
<feature type="domain" description="AMP-dependent synthetase/ligase" evidence="3">
    <location>
        <begin position="29"/>
        <end position="412"/>
    </location>
</feature>
<dbReference type="PROSITE" id="PS00455">
    <property type="entry name" value="AMP_BINDING"/>
    <property type="match status" value="1"/>
</dbReference>
<evidence type="ECO:0000313" key="5">
    <source>
        <dbReference type="EMBL" id="ETF01397.1"/>
    </source>
</evidence>
<dbReference type="InterPro" id="IPR025110">
    <property type="entry name" value="AMP-bd_C"/>
</dbReference>
<dbReference type="InterPro" id="IPR020845">
    <property type="entry name" value="AMP-binding_CS"/>
</dbReference>
<dbReference type="Proteomes" id="UP000018733">
    <property type="component" value="Unassembled WGS sequence"/>
</dbReference>
<feature type="domain" description="AMP-binding enzyme C-terminal" evidence="4">
    <location>
        <begin position="462"/>
        <end position="531"/>
    </location>
</feature>
<protein>
    <submittedName>
        <fullName evidence="5">Uncharacterized protein</fullName>
    </submittedName>
</protein>
<dbReference type="GO" id="GO:0031956">
    <property type="term" value="F:medium-chain fatty acid-CoA ligase activity"/>
    <property type="evidence" value="ECO:0007669"/>
    <property type="project" value="TreeGrafter"/>
</dbReference>
<dbReference type="OrthoDB" id="9766486at2"/>
<dbReference type="Gene3D" id="3.40.50.12780">
    <property type="entry name" value="N-terminal domain of ligase-like"/>
    <property type="match status" value="1"/>
</dbReference>
<sequence length="562" mass="61509">MPVSALSGHELAAEGWSLGRFIDEIGDRYAAYEAIVASDQMAGDTPRRWRYRELAADVRALQWALMREGIRAGDRVGVMISSFPEWILFLFAITRLGATFIPINPRFKSRELRYVMQHSGAVAMVGMGQYLGTDYPALIADAVGEPLAHGYSQLTSLRKIIGVHDMAMPGAVDVREMLAWGTQHAASHGKPPREDDDHQVAILFYTSGTTSFPKGVPLTSANILPHSVQAGSLIELGPGERVLTLYPFFGISGGANKVLSTFGAGACLVFLDTFRPAQACELMHAENCSVIHGVDVHIRELIQANASHGNHEKQVRRGTVAFTAGVDEKLARDMGPALGLYRFIHPYGMTETNPMILRNHLDDPFDIAVKAGGRPAPGVEIRIADPENGEDMAPDQEGEILVRGPTVAGGYLNDPEVSAVAFADGWFHTGDRGIRTGEGFVFYTGRLKDMLKVGGFNVAPQEIESALKSHDMIEDAAVTSRPDERLGEVPVAFVKLRAGALASSASLGDWCRSSMANFKTPREIYIVEDLPYQTAAHGAKLQRHILREWVRRFDKEHQPDRK</sequence>
<dbReference type="Gene3D" id="3.30.300.30">
    <property type="match status" value="1"/>
</dbReference>
<reference evidence="5 6" key="1">
    <citation type="journal article" date="2014" name="Genome Announc.">
        <title>Draft Genome Sequence of Advenella kashmirensis Strain W13003, a Polycyclic Aromatic Hydrocarbon-Degrading Bacterium.</title>
        <authorList>
            <person name="Wang X."/>
            <person name="Jin D."/>
            <person name="Zhou L."/>
            <person name="Wu L."/>
            <person name="An W."/>
            <person name="Zhao L."/>
        </authorList>
    </citation>
    <scope>NUCLEOTIDE SEQUENCE [LARGE SCALE GENOMIC DNA]</scope>
    <source>
        <strain evidence="5 6">W13003</strain>
    </source>
</reference>
<evidence type="ECO:0000259" key="4">
    <source>
        <dbReference type="Pfam" id="PF13193"/>
    </source>
</evidence>
<name>V8QP14_9BURK</name>
<dbReference type="PANTHER" id="PTHR43201">
    <property type="entry name" value="ACYL-COA SYNTHETASE"/>
    <property type="match status" value="1"/>
</dbReference>
<dbReference type="Pfam" id="PF13193">
    <property type="entry name" value="AMP-binding_C"/>
    <property type="match status" value="1"/>
</dbReference>
<proteinExistence type="inferred from homology"/>
<evidence type="ECO:0000256" key="2">
    <source>
        <dbReference type="ARBA" id="ARBA00022598"/>
    </source>
</evidence>
<keyword evidence="6" id="KW-1185">Reference proteome</keyword>
<dbReference type="PANTHER" id="PTHR43201:SF5">
    <property type="entry name" value="MEDIUM-CHAIN ACYL-COA LIGASE ACSF2, MITOCHONDRIAL"/>
    <property type="match status" value="1"/>
</dbReference>